<organism evidence="1 2">
    <name type="scientific">Candidatus Nitrospira nitrificans</name>
    <dbReference type="NCBI Taxonomy" id="1742973"/>
    <lineage>
        <taxon>Bacteria</taxon>
        <taxon>Pseudomonadati</taxon>
        <taxon>Nitrospirota</taxon>
        <taxon>Nitrospiria</taxon>
        <taxon>Nitrospirales</taxon>
        <taxon>Nitrospiraceae</taxon>
        <taxon>Nitrospira</taxon>
    </lineage>
</organism>
<proteinExistence type="predicted"/>
<sequence>MDRMRLTDRSLPYGLAILSLDSKTRPPDLPLTYRRSHVGYGLLDLDGWMGIRHPVSRGCRITRPCPLCAMKAL</sequence>
<gene>
    <name evidence="1" type="ORF">COMA2_30334</name>
</gene>
<dbReference type="Proteomes" id="UP000198736">
    <property type="component" value="Unassembled WGS sequence"/>
</dbReference>
<keyword evidence="2" id="KW-1185">Reference proteome</keyword>
<protein>
    <submittedName>
        <fullName evidence="1">Uncharacterized protein</fullName>
    </submittedName>
</protein>
<evidence type="ECO:0000313" key="1">
    <source>
        <dbReference type="EMBL" id="CUS37558.1"/>
    </source>
</evidence>
<reference evidence="2" key="1">
    <citation type="submission" date="2015-10" db="EMBL/GenBank/DDBJ databases">
        <authorList>
            <person name="Luecker S."/>
            <person name="Luecker S."/>
        </authorList>
    </citation>
    <scope>NUCLEOTIDE SEQUENCE [LARGE SCALE GENOMIC DNA]</scope>
</reference>
<dbReference type="EMBL" id="CZPZ01000023">
    <property type="protein sequence ID" value="CUS37558.1"/>
    <property type="molecule type" value="Genomic_DNA"/>
</dbReference>
<name>A0A0S4LNR4_9BACT</name>
<accession>A0A0S4LNR4</accession>
<dbReference type="STRING" id="1742973.COMA2_30334"/>
<evidence type="ECO:0000313" key="2">
    <source>
        <dbReference type="Proteomes" id="UP000198736"/>
    </source>
</evidence>
<dbReference type="AlphaFoldDB" id="A0A0S4LNR4"/>